<name>A0ABR3FBY2_9AGAR</name>
<accession>A0ABR3FBY2</accession>
<dbReference type="EMBL" id="JBAHYK010000587">
    <property type="protein sequence ID" value="KAL0572758.1"/>
    <property type="molecule type" value="Genomic_DNA"/>
</dbReference>
<evidence type="ECO:0000313" key="2">
    <source>
        <dbReference type="Proteomes" id="UP001465976"/>
    </source>
</evidence>
<organism evidence="1 2">
    <name type="scientific">Marasmius crinis-equi</name>
    <dbReference type="NCBI Taxonomy" id="585013"/>
    <lineage>
        <taxon>Eukaryota</taxon>
        <taxon>Fungi</taxon>
        <taxon>Dikarya</taxon>
        <taxon>Basidiomycota</taxon>
        <taxon>Agaricomycotina</taxon>
        <taxon>Agaricomycetes</taxon>
        <taxon>Agaricomycetidae</taxon>
        <taxon>Agaricales</taxon>
        <taxon>Marasmiineae</taxon>
        <taxon>Marasmiaceae</taxon>
        <taxon>Marasmius</taxon>
    </lineage>
</organism>
<dbReference type="Proteomes" id="UP001465976">
    <property type="component" value="Unassembled WGS sequence"/>
</dbReference>
<protein>
    <submittedName>
        <fullName evidence="1">Uncharacterized protein</fullName>
    </submittedName>
</protein>
<comment type="caution">
    <text evidence="1">The sequence shown here is derived from an EMBL/GenBank/DDBJ whole genome shotgun (WGS) entry which is preliminary data.</text>
</comment>
<gene>
    <name evidence="1" type="ORF">V5O48_009207</name>
</gene>
<evidence type="ECO:0000313" key="1">
    <source>
        <dbReference type="EMBL" id="KAL0572758.1"/>
    </source>
</evidence>
<proteinExistence type="predicted"/>
<sequence length="245" mass="28131">MHEQEDLVKIGRELYREVHKEFADWSYSESSSILKSLRRTPPKPSRRLPIEVSDEVVDWEDGEHDESASSEDTTCSITTYSGSETQIQGVVPLTTARDDFVKIGGIPRYTQCSPLSRNMERNIGAGALFIPFADSKEFPVKKFLREFPFLEWIERFNDPEGTPVTNCLHRTLLTRQVVECLEYEVARKLLTLGYTYDEIDNAQLFHRGDCKDDCAHDRKDPGCNTSPLLLRKANKSGLIWAFHQR</sequence>
<keyword evidence="2" id="KW-1185">Reference proteome</keyword>
<reference evidence="1 2" key="1">
    <citation type="submission" date="2024-02" db="EMBL/GenBank/DDBJ databases">
        <title>A draft genome for the cacao thread blight pathogen Marasmius crinis-equi.</title>
        <authorList>
            <person name="Cohen S.P."/>
            <person name="Baruah I.K."/>
            <person name="Amoako-Attah I."/>
            <person name="Bukari Y."/>
            <person name="Meinhardt L.W."/>
            <person name="Bailey B.A."/>
        </authorList>
    </citation>
    <scope>NUCLEOTIDE SEQUENCE [LARGE SCALE GENOMIC DNA]</scope>
    <source>
        <strain evidence="1 2">GH-76</strain>
    </source>
</reference>